<protein>
    <submittedName>
        <fullName evidence="2">Uncharacterized protein</fullName>
    </submittedName>
</protein>
<proteinExistence type="predicted"/>
<dbReference type="AlphaFoldDB" id="A0A4C1WNS9"/>
<evidence type="ECO:0000313" key="3">
    <source>
        <dbReference type="Proteomes" id="UP000299102"/>
    </source>
</evidence>
<gene>
    <name evidence="2" type="ORF">EVAR_43323_1</name>
</gene>
<sequence length="228" mass="25269">MPSCGTTRQRACSLEYGLIRTAFGLIPNRKEPPSPDSPAQCLRRFKRSIDLRISGGVAYGMLLTARRRSGIIFRKGRRSKYEIEPSATPMYSYPLIFSASSTRRCSSCADTVLTPPVSGKMLLRYRNDVLEITVGIRGFASTPRKYTDYKKFSVTSSCRRTVDAIVRTAPATGNDPGHFVHDDATHPLATARPAHCSPRPAPPAARAPRAPCRTHRRPHFLQLPNRSA</sequence>
<organism evidence="2 3">
    <name type="scientific">Eumeta variegata</name>
    <name type="common">Bagworm moth</name>
    <name type="synonym">Eumeta japonica</name>
    <dbReference type="NCBI Taxonomy" id="151549"/>
    <lineage>
        <taxon>Eukaryota</taxon>
        <taxon>Metazoa</taxon>
        <taxon>Ecdysozoa</taxon>
        <taxon>Arthropoda</taxon>
        <taxon>Hexapoda</taxon>
        <taxon>Insecta</taxon>
        <taxon>Pterygota</taxon>
        <taxon>Neoptera</taxon>
        <taxon>Endopterygota</taxon>
        <taxon>Lepidoptera</taxon>
        <taxon>Glossata</taxon>
        <taxon>Ditrysia</taxon>
        <taxon>Tineoidea</taxon>
        <taxon>Psychidae</taxon>
        <taxon>Oiketicinae</taxon>
        <taxon>Eumeta</taxon>
    </lineage>
</organism>
<keyword evidence="3" id="KW-1185">Reference proteome</keyword>
<evidence type="ECO:0000313" key="2">
    <source>
        <dbReference type="EMBL" id="GBP53038.1"/>
    </source>
</evidence>
<accession>A0A4C1WNS9</accession>
<dbReference type="EMBL" id="BGZK01000615">
    <property type="protein sequence ID" value="GBP53038.1"/>
    <property type="molecule type" value="Genomic_DNA"/>
</dbReference>
<reference evidence="2 3" key="1">
    <citation type="journal article" date="2019" name="Commun. Biol.">
        <title>The bagworm genome reveals a unique fibroin gene that provides high tensile strength.</title>
        <authorList>
            <person name="Kono N."/>
            <person name="Nakamura H."/>
            <person name="Ohtoshi R."/>
            <person name="Tomita M."/>
            <person name="Numata K."/>
            <person name="Arakawa K."/>
        </authorList>
    </citation>
    <scope>NUCLEOTIDE SEQUENCE [LARGE SCALE GENOMIC DNA]</scope>
</reference>
<dbReference type="Proteomes" id="UP000299102">
    <property type="component" value="Unassembled WGS sequence"/>
</dbReference>
<feature type="region of interest" description="Disordered" evidence="1">
    <location>
        <begin position="192"/>
        <end position="228"/>
    </location>
</feature>
<name>A0A4C1WNS9_EUMVA</name>
<comment type="caution">
    <text evidence="2">The sequence shown here is derived from an EMBL/GenBank/DDBJ whole genome shotgun (WGS) entry which is preliminary data.</text>
</comment>
<evidence type="ECO:0000256" key="1">
    <source>
        <dbReference type="SAM" id="MobiDB-lite"/>
    </source>
</evidence>